<dbReference type="SUPFAM" id="SSF52540">
    <property type="entry name" value="P-loop containing nucleoside triphosphate hydrolases"/>
    <property type="match status" value="1"/>
</dbReference>
<dbReference type="PANTHER" id="PTHR43788:SF13">
    <property type="entry name" value="REGULATOR OF NONSENSE TRANSCRIPTS 1"/>
    <property type="match status" value="1"/>
</dbReference>
<accession>D7FK70</accession>
<keyword evidence="5" id="KW-0067">ATP-binding</keyword>
<dbReference type="InParanoid" id="D7FK70"/>
<feature type="compositionally biased region" description="Basic residues" evidence="6">
    <location>
        <begin position="717"/>
        <end position="726"/>
    </location>
</feature>
<dbReference type="GO" id="GO:0004519">
    <property type="term" value="F:endonuclease activity"/>
    <property type="evidence" value="ECO:0007669"/>
    <property type="project" value="UniProtKB-KW"/>
</dbReference>
<dbReference type="GO" id="GO:0016787">
    <property type="term" value="F:hydrolase activity"/>
    <property type="evidence" value="ECO:0007669"/>
    <property type="project" value="UniProtKB-KW"/>
</dbReference>
<dbReference type="AlphaFoldDB" id="D7FK70"/>
<evidence type="ECO:0000259" key="8">
    <source>
        <dbReference type="Pfam" id="PF13087"/>
    </source>
</evidence>
<dbReference type="PANTHER" id="PTHR43788">
    <property type="entry name" value="DNA2/NAM7 HELICASE FAMILY MEMBER"/>
    <property type="match status" value="1"/>
</dbReference>
<evidence type="ECO:0000256" key="5">
    <source>
        <dbReference type="ARBA" id="ARBA00022840"/>
    </source>
</evidence>
<keyword evidence="9" id="KW-0540">Nuclease</keyword>
<dbReference type="eggNOG" id="KOG1802">
    <property type="taxonomic scope" value="Eukaryota"/>
</dbReference>
<dbReference type="Pfam" id="PF13086">
    <property type="entry name" value="AAA_11"/>
    <property type="match status" value="1"/>
</dbReference>
<dbReference type="InterPro" id="IPR050534">
    <property type="entry name" value="Coronavir_polyprotein_1ab"/>
</dbReference>
<dbReference type="OrthoDB" id="201314at2759"/>
<dbReference type="InterPro" id="IPR041677">
    <property type="entry name" value="DNA2/NAM7_AAA_11"/>
</dbReference>
<dbReference type="GO" id="GO:0043139">
    <property type="term" value="F:5'-3' DNA helicase activity"/>
    <property type="evidence" value="ECO:0007669"/>
    <property type="project" value="TreeGrafter"/>
</dbReference>
<dbReference type="Proteomes" id="UP000002630">
    <property type="component" value="Linkage Group LG12"/>
</dbReference>
<keyword evidence="4" id="KW-0347">Helicase</keyword>
<dbReference type="Gene3D" id="3.40.50.300">
    <property type="entry name" value="P-loop containing nucleotide triphosphate hydrolases"/>
    <property type="match status" value="2"/>
</dbReference>
<dbReference type="InterPro" id="IPR047187">
    <property type="entry name" value="SF1_C_Upf1"/>
</dbReference>
<dbReference type="OMA" id="GASSICW"/>
<dbReference type="Pfam" id="PF13087">
    <property type="entry name" value="AAA_12"/>
    <property type="match status" value="1"/>
</dbReference>
<dbReference type="InterPro" id="IPR041679">
    <property type="entry name" value="DNA2/NAM7-like_C"/>
</dbReference>
<proteinExistence type="inferred from homology"/>
<feature type="region of interest" description="Disordered" evidence="6">
    <location>
        <begin position="371"/>
        <end position="403"/>
    </location>
</feature>
<evidence type="ECO:0000256" key="1">
    <source>
        <dbReference type="ARBA" id="ARBA00007913"/>
    </source>
</evidence>
<comment type="similarity">
    <text evidence="1">Belongs to the DNA2/NAM7 helicase family.</text>
</comment>
<evidence type="ECO:0000259" key="7">
    <source>
        <dbReference type="Pfam" id="PF13086"/>
    </source>
</evidence>
<evidence type="ECO:0000256" key="6">
    <source>
        <dbReference type="SAM" id="MobiDB-lite"/>
    </source>
</evidence>
<dbReference type="CDD" id="cd18808">
    <property type="entry name" value="SF1_C_Upf1"/>
    <property type="match status" value="1"/>
</dbReference>
<evidence type="ECO:0000256" key="4">
    <source>
        <dbReference type="ARBA" id="ARBA00022806"/>
    </source>
</evidence>
<dbReference type="FunCoup" id="D7FK70">
    <property type="interactions" value="27"/>
</dbReference>
<evidence type="ECO:0000313" key="9">
    <source>
        <dbReference type="EMBL" id="CBJ29275.1"/>
    </source>
</evidence>
<feature type="region of interest" description="Disordered" evidence="6">
    <location>
        <begin position="707"/>
        <end position="727"/>
    </location>
</feature>
<keyword evidence="9" id="KW-0255">Endonuclease</keyword>
<gene>
    <name evidence="9" type="ORF">Esi_0142_0001</name>
</gene>
<keyword evidence="10" id="KW-1185">Reference proteome</keyword>
<evidence type="ECO:0000313" key="10">
    <source>
        <dbReference type="Proteomes" id="UP000002630"/>
    </source>
</evidence>
<keyword evidence="3" id="KW-0378">Hydrolase</keyword>
<dbReference type="STRING" id="2880.D7FK70"/>
<feature type="domain" description="DNA2/NAM7 helicase helicase" evidence="7">
    <location>
        <begin position="251"/>
        <end position="502"/>
    </location>
</feature>
<sequence>MELKHEKNKAYERMTSWTQHELSSGGYTVQGLVGARVGRLFREHVVRFSLPPRRRDNRSKGSPVRRPPMPYHRFTAGDIVAITRGKSPPTQAEMDSGSVLDGVVLQRMPHFIDVVVKIAPEGLADATPSGRVIVGASTATFRLDQFVNGVSYERMLQALQTATAPETLSVCPIVRSLVVDSLFPTLDRIEQMERAGGVQPGVGDTALPQGVVAPDAEWARIALGLSRFPGPECSRGNIANVVAGVTAEAGLSKVQTRAIRQALESRLTLIQGPPGTGKTKTACNLILSAVRLRQSKGGARRDGKVMATAFSNVAADNLLEGALELGLRALRIGRPATIRPTLWHATLDALVENHPDVVAAKGWVKEVSQSTESSAASEARRPSTTRGSAGSKSRSSSAASTPSQSASRRAYAVLEAAQLEAARQIIKGADVVVCSCIGAGNDAFVRAIGGDQEGGFSSIRFSTVVIDEATQATEAAALVPIIRGCQQLVLVGDQNQLPPTVICPEAEDGGLGTSLFSRLMHAGIKPILLNRQYRMHPAISDFPSLHFYDGQVTTGIRASDRPTPAGFPWPAASGPVAFVRVSESGGESHAGVGGARRGQLESRGGTEAAVQGGSFASAALGTSYCNVREAEAVAFALELLLREGDVEAEDVGIITPYSAQVRLLQDVVGTSRRSAAAAAAAATATAESRRGGEWVRQDEGGAYYGGNGGAGGGAGGKGRRGGRKRGGVGLPEIASVDGYQGREKEVIILSAVRSNRGGRVGFLADWRRLNVAITRARRGVVVVGDPDTLKRDRHWRAFLQWCERRGAAMGEASLYVAGGGGEREE</sequence>
<feature type="domain" description="DNA2/NAM7 helicase-like C-terminal" evidence="8">
    <location>
        <begin position="512"/>
        <end position="786"/>
    </location>
</feature>
<dbReference type="InterPro" id="IPR027417">
    <property type="entry name" value="P-loop_NTPase"/>
</dbReference>
<dbReference type="GO" id="GO:0005524">
    <property type="term" value="F:ATP binding"/>
    <property type="evidence" value="ECO:0007669"/>
    <property type="project" value="UniProtKB-KW"/>
</dbReference>
<feature type="compositionally biased region" description="Gly residues" evidence="6">
    <location>
        <begin position="707"/>
        <end position="716"/>
    </location>
</feature>
<dbReference type="EMBL" id="FN649737">
    <property type="protein sequence ID" value="CBJ29275.1"/>
    <property type="molecule type" value="Genomic_DNA"/>
</dbReference>
<feature type="region of interest" description="Disordered" evidence="6">
    <location>
        <begin position="586"/>
        <end position="606"/>
    </location>
</feature>
<protein>
    <submittedName>
        <fullName evidence="9">tRNA-splicing endonuclease positive effector</fullName>
    </submittedName>
</protein>
<dbReference type="EMBL" id="FN648013">
    <property type="protein sequence ID" value="CBJ29275.1"/>
    <property type="molecule type" value="Genomic_DNA"/>
</dbReference>
<reference evidence="9 10" key="1">
    <citation type="journal article" date="2010" name="Nature">
        <title>The Ectocarpus genome and the independent evolution of multicellularity in brown algae.</title>
        <authorList>
            <person name="Cock J.M."/>
            <person name="Sterck L."/>
            <person name="Rouze P."/>
            <person name="Scornet D."/>
            <person name="Allen A.E."/>
            <person name="Amoutzias G."/>
            <person name="Anthouard V."/>
            <person name="Artiguenave F."/>
            <person name="Aury J.M."/>
            <person name="Badger J.H."/>
            <person name="Beszteri B."/>
            <person name="Billiau K."/>
            <person name="Bonnet E."/>
            <person name="Bothwell J.H."/>
            <person name="Bowler C."/>
            <person name="Boyen C."/>
            <person name="Brownlee C."/>
            <person name="Carrano C.J."/>
            <person name="Charrier B."/>
            <person name="Cho G.Y."/>
            <person name="Coelho S.M."/>
            <person name="Collen J."/>
            <person name="Corre E."/>
            <person name="Da Silva C."/>
            <person name="Delage L."/>
            <person name="Delaroque N."/>
            <person name="Dittami S.M."/>
            <person name="Doulbeau S."/>
            <person name="Elias M."/>
            <person name="Farnham G."/>
            <person name="Gachon C.M."/>
            <person name="Gschloessl B."/>
            <person name="Heesch S."/>
            <person name="Jabbari K."/>
            <person name="Jubin C."/>
            <person name="Kawai H."/>
            <person name="Kimura K."/>
            <person name="Kloareg B."/>
            <person name="Kupper F.C."/>
            <person name="Lang D."/>
            <person name="Le Bail A."/>
            <person name="Leblanc C."/>
            <person name="Lerouge P."/>
            <person name="Lohr M."/>
            <person name="Lopez P.J."/>
            <person name="Martens C."/>
            <person name="Maumus F."/>
            <person name="Michel G."/>
            <person name="Miranda-Saavedra D."/>
            <person name="Morales J."/>
            <person name="Moreau H."/>
            <person name="Motomura T."/>
            <person name="Nagasato C."/>
            <person name="Napoli C.A."/>
            <person name="Nelson D.R."/>
            <person name="Nyvall-Collen P."/>
            <person name="Peters A.F."/>
            <person name="Pommier C."/>
            <person name="Potin P."/>
            <person name="Poulain J."/>
            <person name="Quesneville H."/>
            <person name="Read B."/>
            <person name="Rensing S.A."/>
            <person name="Ritter A."/>
            <person name="Rousvoal S."/>
            <person name="Samanta M."/>
            <person name="Samson G."/>
            <person name="Schroeder D.C."/>
            <person name="Segurens B."/>
            <person name="Strittmatter M."/>
            <person name="Tonon T."/>
            <person name="Tregear J.W."/>
            <person name="Valentin K."/>
            <person name="von Dassow P."/>
            <person name="Yamagishi T."/>
            <person name="Van de Peer Y."/>
            <person name="Wincker P."/>
        </authorList>
    </citation>
    <scope>NUCLEOTIDE SEQUENCE [LARGE SCALE GENOMIC DNA]</scope>
    <source>
        <strain evidence="10">Ec32 / CCAP1310/4</strain>
    </source>
</reference>
<organism evidence="9 10">
    <name type="scientific">Ectocarpus siliculosus</name>
    <name type="common">Brown alga</name>
    <name type="synonym">Conferva siliculosa</name>
    <dbReference type="NCBI Taxonomy" id="2880"/>
    <lineage>
        <taxon>Eukaryota</taxon>
        <taxon>Sar</taxon>
        <taxon>Stramenopiles</taxon>
        <taxon>Ochrophyta</taxon>
        <taxon>PX clade</taxon>
        <taxon>Phaeophyceae</taxon>
        <taxon>Ectocarpales</taxon>
        <taxon>Ectocarpaceae</taxon>
        <taxon>Ectocarpus</taxon>
    </lineage>
</organism>
<name>D7FK70_ECTSI</name>
<keyword evidence="2" id="KW-0547">Nucleotide-binding</keyword>
<evidence type="ECO:0000256" key="3">
    <source>
        <dbReference type="ARBA" id="ARBA00022801"/>
    </source>
</evidence>
<evidence type="ECO:0000256" key="2">
    <source>
        <dbReference type="ARBA" id="ARBA00022741"/>
    </source>
</evidence>